<protein>
    <submittedName>
        <fullName evidence="1">Uncharacterized protein</fullName>
    </submittedName>
</protein>
<keyword evidence="2" id="KW-1185">Reference proteome</keyword>
<name>W2TTJ2_NECAM</name>
<dbReference type="KEGG" id="nai:NECAME_01647"/>
<dbReference type="Proteomes" id="UP000053676">
    <property type="component" value="Unassembled WGS sequence"/>
</dbReference>
<proteinExistence type="predicted"/>
<reference evidence="2" key="1">
    <citation type="journal article" date="2014" name="Nat. Genet.">
        <title>Genome of the human hookworm Necator americanus.</title>
        <authorList>
            <person name="Tang Y.T."/>
            <person name="Gao X."/>
            <person name="Rosa B.A."/>
            <person name="Abubucker S."/>
            <person name="Hallsworth-Pepin K."/>
            <person name="Martin J."/>
            <person name="Tyagi R."/>
            <person name="Heizer E."/>
            <person name="Zhang X."/>
            <person name="Bhonagiri-Palsikar V."/>
            <person name="Minx P."/>
            <person name="Warren W.C."/>
            <person name="Wang Q."/>
            <person name="Zhan B."/>
            <person name="Hotez P.J."/>
            <person name="Sternberg P.W."/>
            <person name="Dougall A."/>
            <person name="Gaze S.T."/>
            <person name="Mulvenna J."/>
            <person name="Sotillo J."/>
            <person name="Ranganathan S."/>
            <person name="Rabelo E.M."/>
            <person name="Wilson R.K."/>
            <person name="Felgner P.L."/>
            <person name="Bethony J."/>
            <person name="Hawdon J.M."/>
            <person name="Gasser R.B."/>
            <person name="Loukas A."/>
            <person name="Mitreva M."/>
        </authorList>
    </citation>
    <scope>NUCLEOTIDE SEQUENCE [LARGE SCALE GENOMIC DNA]</scope>
</reference>
<dbReference type="AlphaFoldDB" id="W2TTJ2"/>
<gene>
    <name evidence="1" type="ORF">NECAME_01647</name>
</gene>
<organism evidence="1 2">
    <name type="scientific">Necator americanus</name>
    <name type="common">Human hookworm</name>
    <dbReference type="NCBI Taxonomy" id="51031"/>
    <lineage>
        <taxon>Eukaryota</taxon>
        <taxon>Metazoa</taxon>
        <taxon>Ecdysozoa</taxon>
        <taxon>Nematoda</taxon>
        <taxon>Chromadorea</taxon>
        <taxon>Rhabditida</taxon>
        <taxon>Rhabditina</taxon>
        <taxon>Rhabditomorpha</taxon>
        <taxon>Strongyloidea</taxon>
        <taxon>Ancylostomatidae</taxon>
        <taxon>Bunostominae</taxon>
        <taxon>Necator</taxon>
    </lineage>
</organism>
<evidence type="ECO:0000313" key="1">
    <source>
        <dbReference type="EMBL" id="ETN84421.1"/>
    </source>
</evidence>
<evidence type="ECO:0000313" key="2">
    <source>
        <dbReference type="Proteomes" id="UP000053676"/>
    </source>
</evidence>
<dbReference type="EMBL" id="KI657952">
    <property type="protein sequence ID" value="ETN84421.1"/>
    <property type="molecule type" value="Genomic_DNA"/>
</dbReference>
<accession>W2TTJ2</accession>
<sequence>MASERMIRGILFAAEAIRLKLIKIIVGKEEIVAEGQTTGCVCGCWRRRCHRGGAYSAATFS</sequence>